<sequence>MSAGATMLLSVGVATLLGLLVPRLVRAATARGDARRRAAGFRGADEPGVLVTVTTRRWQPALLGTFGVVCALLGALATTASLAGGPARGPVVGPVVTGIAMLLGGAGFVLLAHVLRRTRIRAMPDRLEVRQGLRAERTVLLSEIAEIVPLLGQYSGLAGRDAAGNRLFAVSGIARGYGEFSAYLRERVPLSPTDPGGAPGPGTLRP</sequence>
<accession>A0A942SYL5</accession>
<proteinExistence type="predicted"/>
<keyword evidence="1" id="KW-0812">Transmembrane</keyword>
<feature type="transmembrane region" description="Helical" evidence="1">
    <location>
        <begin position="95"/>
        <end position="115"/>
    </location>
</feature>
<name>A0A942SYL5_9BACI</name>
<dbReference type="EMBL" id="JAGYPE010000002">
    <property type="protein sequence ID" value="MBS4182820.1"/>
    <property type="molecule type" value="Genomic_DNA"/>
</dbReference>
<gene>
    <name evidence="2" type="ORF">KHB02_15610</name>
</gene>
<feature type="transmembrane region" description="Helical" evidence="1">
    <location>
        <begin position="61"/>
        <end position="83"/>
    </location>
</feature>
<keyword evidence="1" id="KW-0472">Membrane</keyword>
<protein>
    <submittedName>
        <fullName evidence="2">Uncharacterized protein</fullName>
    </submittedName>
</protein>
<evidence type="ECO:0000256" key="1">
    <source>
        <dbReference type="SAM" id="Phobius"/>
    </source>
</evidence>
<comment type="caution">
    <text evidence="2">The sequence shown here is derived from an EMBL/GenBank/DDBJ whole genome shotgun (WGS) entry which is preliminary data.</text>
</comment>
<evidence type="ECO:0000313" key="2">
    <source>
        <dbReference type="EMBL" id="MBS4182820.1"/>
    </source>
</evidence>
<organism evidence="2">
    <name type="scientific">Neobacillus citreus</name>
    <dbReference type="NCBI Taxonomy" id="2833578"/>
    <lineage>
        <taxon>Bacteria</taxon>
        <taxon>Bacillati</taxon>
        <taxon>Bacillota</taxon>
        <taxon>Bacilli</taxon>
        <taxon>Bacillales</taxon>
        <taxon>Bacillaceae</taxon>
        <taxon>Neobacillus</taxon>
    </lineage>
</organism>
<reference evidence="2" key="1">
    <citation type="submission" date="2021-05" db="EMBL/GenBank/DDBJ databases">
        <title>Novel Bacillus species.</title>
        <authorList>
            <person name="Liu G."/>
        </authorList>
    </citation>
    <scope>NUCLEOTIDE SEQUENCE</scope>
    <source>
        <strain evidence="2">FJAT-50051</strain>
    </source>
</reference>
<keyword evidence="1" id="KW-1133">Transmembrane helix</keyword>
<dbReference type="AlphaFoldDB" id="A0A942SYL5"/>